<protein>
    <recommendedName>
        <fullName evidence="2">BTB domain-containing protein</fullName>
    </recommendedName>
</protein>
<proteinExistence type="predicted"/>
<dbReference type="PROSITE" id="PS50097">
    <property type="entry name" value="BTB"/>
    <property type="match status" value="1"/>
</dbReference>
<dbReference type="EMBL" id="JAIFTL010000123">
    <property type="protein sequence ID" value="KAG9322920.1"/>
    <property type="molecule type" value="Genomic_DNA"/>
</dbReference>
<evidence type="ECO:0000256" key="1">
    <source>
        <dbReference type="SAM" id="MobiDB-lite"/>
    </source>
</evidence>
<feature type="domain" description="BTB" evidence="2">
    <location>
        <begin position="196"/>
        <end position="276"/>
    </location>
</feature>
<evidence type="ECO:0000313" key="3">
    <source>
        <dbReference type="EMBL" id="KAG9322920.1"/>
    </source>
</evidence>
<evidence type="ECO:0000313" key="4">
    <source>
        <dbReference type="Proteomes" id="UP000717515"/>
    </source>
</evidence>
<accession>A0A9P8A501</accession>
<organism evidence="3 4">
    <name type="scientific">Mortierella alpina</name>
    <name type="common">Oleaginous fungus</name>
    <name type="synonym">Mortierella renispora</name>
    <dbReference type="NCBI Taxonomy" id="64518"/>
    <lineage>
        <taxon>Eukaryota</taxon>
        <taxon>Fungi</taxon>
        <taxon>Fungi incertae sedis</taxon>
        <taxon>Mucoromycota</taxon>
        <taxon>Mortierellomycotina</taxon>
        <taxon>Mortierellomycetes</taxon>
        <taxon>Mortierellales</taxon>
        <taxon>Mortierellaceae</taxon>
        <taxon>Mortierella</taxon>
    </lineage>
</organism>
<reference evidence="3" key="1">
    <citation type="submission" date="2021-07" db="EMBL/GenBank/DDBJ databases">
        <title>Draft genome of Mortierella alpina, strain LL118, isolated from an aspen leaf litter sample.</title>
        <authorList>
            <person name="Yang S."/>
            <person name="Vinatzer B.A."/>
        </authorList>
    </citation>
    <scope>NUCLEOTIDE SEQUENCE</scope>
    <source>
        <strain evidence="3">LL118</strain>
    </source>
</reference>
<name>A0A9P8A501_MORAP</name>
<dbReference type="InterPro" id="IPR011333">
    <property type="entry name" value="SKP1/BTB/POZ_sf"/>
</dbReference>
<dbReference type="SUPFAM" id="SSF54695">
    <property type="entry name" value="POZ domain"/>
    <property type="match status" value="1"/>
</dbReference>
<dbReference type="Gene3D" id="3.30.710.10">
    <property type="entry name" value="Potassium Channel Kv1.1, Chain A"/>
    <property type="match status" value="1"/>
</dbReference>
<sequence>MATKTEQNSGSTLTFSLVCSKFKDDGEGSSTESCTITRTFEKSSPSLSQHGHWRCVFTETKKRTVELQLSMSWLPHQDTPLTVPQQEPSKTHLGASSQVFAHELISRVQSMKIRSDSTLSELLVGRLDGRRVLAGDSIQVTIQPDRVKRNGRYKFSIAFYTQDVSRSRFLDHPIFTSFLDIDAGFEPTRYKSDVPPDVCFQFPQFPSAEHPTTILAHSSALEESQYFALRLAKVAHEKELEGTSFSGIMCSITEFTPSVFRVLLRYLYTGQVRLKKTPEEATYRGSSPTDTSGTTQMEATYQKSQRTPEIGWRRTRARSPGSVFFEDLYRVAERYEVTGLKELSLKAMQCTLNMSIAISMLSKTRYDTELQGLQSDDDAKKERFFNNVQMDMAASIIKEYIQFFGTKLSPAGVNHGQGQERKLSLQERKDMIAYIGDFVLRHITRLWE</sequence>
<dbReference type="Proteomes" id="UP000717515">
    <property type="component" value="Unassembled WGS sequence"/>
</dbReference>
<gene>
    <name evidence="3" type="ORF">KVV02_003459</name>
</gene>
<comment type="caution">
    <text evidence="3">The sequence shown here is derived from an EMBL/GenBank/DDBJ whole genome shotgun (WGS) entry which is preliminary data.</text>
</comment>
<evidence type="ECO:0000259" key="2">
    <source>
        <dbReference type="PROSITE" id="PS50097"/>
    </source>
</evidence>
<feature type="compositionally biased region" description="Polar residues" evidence="1">
    <location>
        <begin position="284"/>
        <end position="307"/>
    </location>
</feature>
<feature type="region of interest" description="Disordered" evidence="1">
    <location>
        <begin position="279"/>
        <end position="310"/>
    </location>
</feature>
<dbReference type="AlphaFoldDB" id="A0A9P8A501"/>
<dbReference type="InterPro" id="IPR000210">
    <property type="entry name" value="BTB/POZ_dom"/>
</dbReference>